<dbReference type="NCBIfam" id="TIGR00738">
    <property type="entry name" value="rrf2_super"/>
    <property type="match status" value="1"/>
</dbReference>
<dbReference type="RefSeq" id="WP_308455075.1">
    <property type="nucleotide sequence ID" value="NZ_JAJEQR010000088.1"/>
</dbReference>
<reference evidence="2" key="1">
    <citation type="submission" date="2021-10" db="EMBL/GenBank/DDBJ databases">
        <title>Anaerobic single-cell dispensing facilitates the cultivation of human gut bacteria.</title>
        <authorList>
            <person name="Afrizal A."/>
        </authorList>
    </citation>
    <scope>NUCLEOTIDE SEQUENCE</scope>
    <source>
        <strain evidence="2">CLA-AA-H215</strain>
    </source>
</reference>
<accession>A0AAE3JGK4</accession>
<dbReference type="GO" id="GO:0003700">
    <property type="term" value="F:DNA-binding transcription factor activity"/>
    <property type="evidence" value="ECO:0007669"/>
    <property type="project" value="TreeGrafter"/>
</dbReference>
<dbReference type="Proteomes" id="UP001198182">
    <property type="component" value="Unassembled WGS sequence"/>
</dbReference>
<dbReference type="Pfam" id="PF02082">
    <property type="entry name" value="Rrf2"/>
    <property type="match status" value="1"/>
</dbReference>
<dbReference type="GO" id="GO:0005829">
    <property type="term" value="C:cytosol"/>
    <property type="evidence" value="ECO:0007669"/>
    <property type="project" value="TreeGrafter"/>
</dbReference>
<dbReference type="GO" id="GO:0003677">
    <property type="term" value="F:DNA binding"/>
    <property type="evidence" value="ECO:0007669"/>
    <property type="project" value="UniProtKB-KW"/>
</dbReference>
<keyword evidence="3" id="KW-1185">Reference proteome</keyword>
<name>A0AAE3JGK4_9FIRM</name>
<organism evidence="2 3">
    <name type="scientific">Hominifimenecus microfluidus</name>
    <dbReference type="NCBI Taxonomy" id="2885348"/>
    <lineage>
        <taxon>Bacteria</taxon>
        <taxon>Bacillati</taxon>
        <taxon>Bacillota</taxon>
        <taxon>Clostridia</taxon>
        <taxon>Lachnospirales</taxon>
        <taxon>Lachnospiraceae</taxon>
        <taxon>Hominifimenecus</taxon>
    </lineage>
</organism>
<gene>
    <name evidence="2" type="ORF">LKD81_17120</name>
</gene>
<sequence length="145" mass="16526">MKISTKGRYALRMLIDLAEHQNNGFIALKDIAARQGISKKYLEQIVPVLNRSDILQTNRGFQGGYKLAKSPDHYTVGQILRLTEGSLAPVACLEHEPLECERKYDCATLPLWQGLYKVINEYLDGITLQDLLDQQKEHYANDYSI</sequence>
<proteinExistence type="predicted"/>
<protein>
    <submittedName>
        <fullName evidence="2">Rrf2 family transcriptional regulator</fullName>
    </submittedName>
</protein>
<keyword evidence="1" id="KW-0238">DNA-binding</keyword>
<evidence type="ECO:0000256" key="1">
    <source>
        <dbReference type="ARBA" id="ARBA00023125"/>
    </source>
</evidence>
<evidence type="ECO:0000313" key="3">
    <source>
        <dbReference type="Proteomes" id="UP001198182"/>
    </source>
</evidence>
<comment type="caution">
    <text evidence="2">The sequence shown here is derived from an EMBL/GenBank/DDBJ whole genome shotgun (WGS) entry which is preliminary data.</text>
</comment>
<dbReference type="PANTHER" id="PTHR33221">
    <property type="entry name" value="WINGED HELIX-TURN-HELIX TRANSCRIPTIONAL REGULATOR, RRF2 FAMILY"/>
    <property type="match status" value="1"/>
</dbReference>
<dbReference type="PANTHER" id="PTHR33221:SF5">
    <property type="entry name" value="HTH-TYPE TRANSCRIPTIONAL REGULATOR ISCR"/>
    <property type="match status" value="1"/>
</dbReference>
<dbReference type="PROSITE" id="PS51197">
    <property type="entry name" value="HTH_RRF2_2"/>
    <property type="match status" value="1"/>
</dbReference>
<dbReference type="SUPFAM" id="SSF46785">
    <property type="entry name" value="Winged helix' DNA-binding domain"/>
    <property type="match status" value="1"/>
</dbReference>
<dbReference type="EMBL" id="JAJEQR010000088">
    <property type="protein sequence ID" value="MCC2232688.1"/>
    <property type="molecule type" value="Genomic_DNA"/>
</dbReference>
<dbReference type="AlphaFoldDB" id="A0AAE3JGK4"/>
<dbReference type="Gene3D" id="1.10.10.10">
    <property type="entry name" value="Winged helix-like DNA-binding domain superfamily/Winged helix DNA-binding domain"/>
    <property type="match status" value="1"/>
</dbReference>
<dbReference type="InterPro" id="IPR000944">
    <property type="entry name" value="Tscrpt_reg_Rrf2"/>
</dbReference>
<dbReference type="InterPro" id="IPR036388">
    <property type="entry name" value="WH-like_DNA-bd_sf"/>
</dbReference>
<evidence type="ECO:0000313" key="2">
    <source>
        <dbReference type="EMBL" id="MCC2232688.1"/>
    </source>
</evidence>
<dbReference type="InterPro" id="IPR036390">
    <property type="entry name" value="WH_DNA-bd_sf"/>
</dbReference>